<dbReference type="InterPro" id="IPR016155">
    <property type="entry name" value="Mopterin_synth/thiamin_S_b"/>
</dbReference>
<dbReference type="EMBL" id="SLXE01000001">
    <property type="protein sequence ID" value="TCP10342.1"/>
    <property type="molecule type" value="Genomic_DNA"/>
</dbReference>
<comment type="similarity">
    <text evidence="1 2">Belongs to the UPF0125 (RnfH) family.</text>
</comment>
<dbReference type="HAMAP" id="MF_00460">
    <property type="entry name" value="UPF0125_RnfH"/>
    <property type="match status" value="1"/>
</dbReference>
<dbReference type="Pfam" id="PF03658">
    <property type="entry name" value="Ub-RnfH"/>
    <property type="match status" value="1"/>
</dbReference>
<dbReference type="Gene3D" id="3.10.20.280">
    <property type="entry name" value="RnfH-like"/>
    <property type="match status" value="1"/>
</dbReference>
<evidence type="ECO:0000313" key="6">
    <source>
        <dbReference type="Proteomes" id="UP000829756"/>
    </source>
</evidence>
<dbReference type="KEGG" id="usu:LVJ78_09265"/>
<proteinExistence type="inferred from homology"/>
<dbReference type="InterPro" id="IPR005346">
    <property type="entry name" value="RnfH"/>
</dbReference>
<name>A0AAE9H0Q3_9NEIS</name>
<keyword evidence="5" id="KW-1185">Reference proteome</keyword>
<sequence>MVKIEIVYGTAQKQFLQRLEVAAGTTAREAVRLSDVVREFPEADIEAAPLGIFGKAVKDDTVLRARDRVEIYRPLLIDPKEARRLRVQSKTEDEAV</sequence>
<dbReference type="EMBL" id="CP091507">
    <property type="protein sequence ID" value="UOO78879.1"/>
    <property type="molecule type" value="Genomic_DNA"/>
</dbReference>
<dbReference type="SUPFAM" id="SSF54285">
    <property type="entry name" value="MoaD/ThiS"/>
    <property type="match status" value="1"/>
</dbReference>
<evidence type="ECO:0000256" key="1">
    <source>
        <dbReference type="ARBA" id="ARBA00010645"/>
    </source>
</evidence>
<evidence type="ECO:0000313" key="5">
    <source>
        <dbReference type="Proteomes" id="UP000294721"/>
    </source>
</evidence>
<evidence type="ECO:0000313" key="3">
    <source>
        <dbReference type="EMBL" id="TCP10342.1"/>
    </source>
</evidence>
<dbReference type="AlphaFoldDB" id="A0AAE9H0Q3"/>
<dbReference type="InterPro" id="IPR037021">
    <property type="entry name" value="RnfH_sf"/>
</dbReference>
<dbReference type="Proteomes" id="UP000294721">
    <property type="component" value="Unassembled WGS sequence"/>
</dbReference>
<protein>
    <recommendedName>
        <fullName evidence="2">UPF0125 protein EV680_1017</fullName>
    </recommendedName>
</protein>
<reference evidence="4" key="2">
    <citation type="submission" date="2021-12" db="EMBL/GenBank/DDBJ databases">
        <authorList>
            <person name="Veyrier F.J."/>
        </authorList>
    </citation>
    <scope>NUCLEOTIDE SEQUENCE</scope>
    <source>
        <strain evidence="4">1258/02</strain>
    </source>
</reference>
<reference evidence="3 5" key="1">
    <citation type="submission" date="2019-03" db="EMBL/GenBank/DDBJ databases">
        <title>Genomic Encyclopedia of Type Strains, Phase IV (KMG-IV): sequencing the most valuable type-strain genomes for metagenomic binning, comparative biology and taxonomic classification.</title>
        <authorList>
            <person name="Goeker M."/>
        </authorList>
    </citation>
    <scope>NUCLEOTIDE SEQUENCE [LARGE SCALE GENOMIC DNA]</scope>
    <source>
        <strain evidence="3 5">DSM 17474</strain>
    </source>
</reference>
<gene>
    <name evidence="3" type="ORF">EV680_1017</name>
    <name evidence="4" type="ORF">LVJ78_09265</name>
</gene>
<dbReference type="RefSeq" id="WP_132951921.1">
    <property type="nucleotide sequence ID" value="NZ_CP091507.1"/>
</dbReference>
<dbReference type="Proteomes" id="UP000829756">
    <property type="component" value="Chromosome"/>
</dbReference>
<accession>A0AAE9H0Q3</accession>
<dbReference type="NCBIfam" id="NF002490">
    <property type="entry name" value="PRK01777.1"/>
    <property type="match status" value="1"/>
</dbReference>
<evidence type="ECO:0000313" key="4">
    <source>
        <dbReference type="EMBL" id="UOO78879.1"/>
    </source>
</evidence>
<reference evidence="4" key="3">
    <citation type="journal article" date="2022" name="Res Sq">
        <title>Evolution of multicellular longitudinally dividing oral cavity symbionts (Neisseriaceae).</title>
        <authorList>
            <person name="Nyongesa S."/>
            <person name="Weber P."/>
            <person name="Bernet E."/>
            <person name="Pullido F."/>
            <person name="Nieckarz M."/>
            <person name="Delaby M."/>
            <person name="Nieves C."/>
            <person name="Viehboeck T."/>
            <person name="Krause N."/>
            <person name="Rivera-Millot A."/>
            <person name="Nakamura A."/>
            <person name="Vischer N."/>
            <person name="VanNieuwenhze M."/>
            <person name="Brun Y."/>
            <person name="Cava F."/>
            <person name="Bulgheresi S."/>
            <person name="Veyrier F."/>
        </authorList>
    </citation>
    <scope>NUCLEOTIDE SEQUENCE</scope>
    <source>
        <strain evidence="4">1258/02</strain>
    </source>
</reference>
<dbReference type="PANTHER" id="PTHR37483">
    <property type="entry name" value="UPF0125 PROTEIN RATB"/>
    <property type="match status" value="1"/>
</dbReference>
<evidence type="ECO:0000256" key="2">
    <source>
        <dbReference type="HAMAP-Rule" id="MF_00460"/>
    </source>
</evidence>
<organism evidence="4 6">
    <name type="scientific">Uruburuella suis</name>
    <dbReference type="NCBI Taxonomy" id="252130"/>
    <lineage>
        <taxon>Bacteria</taxon>
        <taxon>Pseudomonadati</taxon>
        <taxon>Pseudomonadota</taxon>
        <taxon>Betaproteobacteria</taxon>
        <taxon>Neisseriales</taxon>
        <taxon>Neisseriaceae</taxon>
        <taxon>Uruburuella</taxon>
    </lineage>
</organism>
<dbReference type="PANTHER" id="PTHR37483:SF1">
    <property type="entry name" value="UPF0125 PROTEIN RATB"/>
    <property type="match status" value="1"/>
</dbReference>